<feature type="binding site" evidence="7">
    <location>
        <position position="429"/>
    </location>
    <ligand>
        <name>ATP</name>
        <dbReference type="ChEBI" id="CHEBI:30616"/>
    </ligand>
</feature>
<dbReference type="Gene3D" id="3.30.200.20">
    <property type="entry name" value="Phosphorylase Kinase, domain 1"/>
    <property type="match status" value="1"/>
</dbReference>
<evidence type="ECO:0000256" key="4">
    <source>
        <dbReference type="ARBA" id="ARBA00022737"/>
    </source>
</evidence>
<gene>
    <name evidence="10" type="ORF">HYC85_002933</name>
</gene>
<dbReference type="PROSITE" id="PS50011">
    <property type="entry name" value="PROTEIN_KINASE_DOM"/>
    <property type="match status" value="1"/>
</dbReference>
<dbReference type="InterPro" id="IPR001611">
    <property type="entry name" value="Leu-rich_rpt"/>
</dbReference>
<dbReference type="InterPro" id="IPR000719">
    <property type="entry name" value="Prot_kinase_dom"/>
</dbReference>
<evidence type="ECO:0000256" key="7">
    <source>
        <dbReference type="PROSITE-ProRule" id="PRU10141"/>
    </source>
</evidence>
<dbReference type="AlphaFoldDB" id="A0A7J7IBC3"/>
<evidence type="ECO:0000256" key="8">
    <source>
        <dbReference type="SAM" id="Phobius"/>
    </source>
</evidence>
<dbReference type="PANTHER" id="PTHR48007">
    <property type="entry name" value="LEUCINE-RICH REPEAT RECEPTOR-LIKE PROTEIN KINASE PXC1"/>
    <property type="match status" value="1"/>
</dbReference>
<comment type="subcellular location">
    <subcellularLocation>
        <location evidence="1">Membrane</location>
    </subcellularLocation>
</comment>
<comment type="caution">
    <text evidence="10">The sequence shown here is derived from an EMBL/GenBank/DDBJ whole genome shotgun (WGS) entry which is preliminary data.</text>
</comment>
<protein>
    <recommendedName>
        <fullName evidence="9">Protein kinase domain-containing protein</fullName>
    </recommendedName>
</protein>
<reference evidence="11" key="1">
    <citation type="journal article" date="2020" name="Nat. Commun.">
        <title>Genome assembly of wild tea tree DASZ reveals pedigree and selection history of tea varieties.</title>
        <authorList>
            <person name="Zhang W."/>
            <person name="Zhang Y."/>
            <person name="Qiu H."/>
            <person name="Guo Y."/>
            <person name="Wan H."/>
            <person name="Zhang X."/>
            <person name="Scossa F."/>
            <person name="Alseekh S."/>
            <person name="Zhang Q."/>
            <person name="Wang P."/>
            <person name="Xu L."/>
            <person name="Schmidt M.H."/>
            <person name="Jia X."/>
            <person name="Li D."/>
            <person name="Zhu A."/>
            <person name="Guo F."/>
            <person name="Chen W."/>
            <person name="Ni D."/>
            <person name="Usadel B."/>
            <person name="Fernie A.R."/>
            <person name="Wen W."/>
        </authorList>
    </citation>
    <scope>NUCLEOTIDE SEQUENCE [LARGE SCALE GENOMIC DNA]</scope>
    <source>
        <strain evidence="11">cv. G240</strain>
    </source>
</reference>
<evidence type="ECO:0000256" key="5">
    <source>
        <dbReference type="ARBA" id="ARBA00022989"/>
    </source>
</evidence>
<keyword evidence="3 8" id="KW-0812">Transmembrane</keyword>
<dbReference type="GO" id="GO:0016020">
    <property type="term" value="C:membrane"/>
    <property type="evidence" value="ECO:0007669"/>
    <property type="project" value="UniProtKB-SubCell"/>
</dbReference>
<dbReference type="InterPro" id="IPR046959">
    <property type="entry name" value="PRK1-6/SRF4-like"/>
</dbReference>
<sequence length="672" mass="74192">MNIGIFSSFHNHKHSEQIVLELSLPQNCNIFAYLPASILFSSSKMNRISIWVALILFSLLLHTTKSNMVEIRNSLMIFYRKLSNNSRPSDSILGWNMTSDPCKDSWFGVYCDEQALSVKKIDLGGLGFTGTFDASTICNVQSIATSLTILGLSNNSLGGENLDQIASCRQLTHLNLGGNRFSGCLPDSLSMLNNLIGLDIWQNNFSGNLPDLAWISGLQEFRAQHNQLTGPIPKFDFQNFMYFNISFNNFTGHIPFGGKGLPVSSFIMNPELCGTPLPKQCSSASLTSPDSDQQPKKKSKKISTDIGIMFVGYFLIGLALFVIIVVKLCKRGKTKEERSADSVNKVASVDDSFYDPRTASGENKAGMNKSGISAESGMVSSSLVILTSPEVNGLKFDDLLKAPAELIGRGRHGTVYKVVGEQGMPLAVKRIRDWMISSNEFKQRMQRLGQVKHPNVLSAVAFYCSQKEKLLVYQYQENGSLFRLLHGTQMGQVLDWSGRLGVAATITEALSFMHQELREDGIAHGNLKSSNILLTRNMEPCISEYGLMMVNDEDQSSVASFNGQVGPSNAFKSDIYGLGVILLELLTGKMVQNNGLALAQWVLSVVQEEWTVEVFDKTLIQEGASEESMLNLLQIAVKCVDRLPEARPSLNQIALLINNIKEEEERSIVSEQ</sequence>
<dbReference type="SUPFAM" id="SSF56112">
    <property type="entry name" value="Protein kinase-like (PK-like)"/>
    <property type="match status" value="1"/>
</dbReference>
<dbReference type="EMBL" id="JACBKZ010000001">
    <property type="protein sequence ID" value="KAF5961724.1"/>
    <property type="molecule type" value="Genomic_DNA"/>
</dbReference>
<keyword evidence="7" id="KW-0067">ATP-binding</keyword>
<proteinExistence type="predicted"/>
<evidence type="ECO:0000256" key="3">
    <source>
        <dbReference type="ARBA" id="ARBA00022692"/>
    </source>
</evidence>
<feature type="domain" description="Protein kinase" evidence="9">
    <location>
        <begin position="401"/>
        <end position="657"/>
    </location>
</feature>
<dbReference type="Gene3D" id="3.80.10.10">
    <property type="entry name" value="Ribonuclease Inhibitor"/>
    <property type="match status" value="2"/>
</dbReference>
<evidence type="ECO:0000259" key="9">
    <source>
        <dbReference type="PROSITE" id="PS50011"/>
    </source>
</evidence>
<evidence type="ECO:0000313" key="10">
    <source>
        <dbReference type="EMBL" id="KAF5961724.1"/>
    </source>
</evidence>
<keyword evidence="11" id="KW-1185">Reference proteome</keyword>
<dbReference type="InterPro" id="IPR032675">
    <property type="entry name" value="LRR_dom_sf"/>
</dbReference>
<accession>A0A7J7IBC3</accession>
<dbReference type="PROSITE" id="PS00107">
    <property type="entry name" value="PROTEIN_KINASE_ATP"/>
    <property type="match status" value="1"/>
</dbReference>
<keyword evidence="5 8" id="KW-1133">Transmembrane helix</keyword>
<dbReference type="GO" id="GO:0005524">
    <property type="term" value="F:ATP binding"/>
    <property type="evidence" value="ECO:0007669"/>
    <property type="project" value="UniProtKB-UniRule"/>
</dbReference>
<evidence type="ECO:0000256" key="6">
    <source>
        <dbReference type="ARBA" id="ARBA00023136"/>
    </source>
</evidence>
<dbReference type="InterPro" id="IPR011009">
    <property type="entry name" value="Kinase-like_dom_sf"/>
</dbReference>
<keyword evidence="6 8" id="KW-0472">Membrane</keyword>
<dbReference type="GO" id="GO:0004672">
    <property type="term" value="F:protein kinase activity"/>
    <property type="evidence" value="ECO:0007669"/>
    <property type="project" value="InterPro"/>
</dbReference>
<dbReference type="SUPFAM" id="SSF52058">
    <property type="entry name" value="L domain-like"/>
    <property type="match status" value="1"/>
</dbReference>
<dbReference type="Pfam" id="PF00560">
    <property type="entry name" value="LRR_1"/>
    <property type="match status" value="1"/>
</dbReference>
<keyword evidence="2" id="KW-0433">Leucine-rich repeat</keyword>
<feature type="transmembrane region" description="Helical" evidence="8">
    <location>
        <begin position="306"/>
        <end position="326"/>
    </location>
</feature>
<evidence type="ECO:0000256" key="1">
    <source>
        <dbReference type="ARBA" id="ARBA00004370"/>
    </source>
</evidence>
<dbReference type="PANTHER" id="PTHR48007:SF79">
    <property type="entry name" value="(WILD MALAYSIAN BANANA) HYPOTHETICAL PROTEIN"/>
    <property type="match status" value="1"/>
</dbReference>
<dbReference type="InterPro" id="IPR017441">
    <property type="entry name" value="Protein_kinase_ATP_BS"/>
</dbReference>
<evidence type="ECO:0000256" key="2">
    <source>
        <dbReference type="ARBA" id="ARBA00022614"/>
    </source>
</evidence>
<name>A0A7J7IBC3_CAMSI</name>
<reference evidence="10 11" key="2">
    <citation type="submission" date="2020-07" db="EMBL/GenBank/DDBJ databases">
        <title>Genome assembly of wild tea tree DASZ reveals pedigree and selection history of tea varieties.</title>
        <authorList>
            <person name="Zhang W."/>
        </authorList>
    </citation>
    <scope>NUCLEOTIDE SEQUENCE [LARGE SCALE GENOMIC DNA]</scope>
    <source>
        <strain evidence="11">cv. G240</strain>
        <tissue evidence="10">Leaf</tissue>
    </source>
</reference>
<dbReference type="Pfam" id="PF00069">
    <property type="entry name" value="Pkinase"/>
    <property type="match status" value="1"/>
</dbReference>
<dbReference type="Proteomes" id="UP000593564">
    <property type="component" value="Unassembled WGS sequence"/>
</dbReference>
<keyword evidence="4" id="KW-0677">Repeat</keyword>
<organism evidence="10 11">
    <name type="scientific">Camellia sinensis</name>
    <name type="common">Tea plant</name>
    <name type="synonym">Thea sinensis</name>
    <dbReference type="NCBI Taxonomy" id="4442"/>
    <lineage>
        <taxon>Eukaryota</taxon>
        <taxon>Viridiplantae</taxon>
        <taxon>Streptophyta</taxon>
        <taxon>Embryophyta</taxon>
        <taxon>Tracheophyta</taxon>
        <taxon>Spermatophyta</taxon>
        <taxon>Magnoliopsida</taxon>
        <taxon>eudicotyledons</taxon>
        <taxon>Gunneridae</taxon>
        <taxon>Pentapetalae</taxon>
        <taxon>asterids</taxon>
        <taxon>Ericales</taxon>
        <taxon>Theaceae</taxon>
        <taxon>Camellia</taxon>
    </lineage>
</organism>
<dbReference type="Gene3D" id="1.10.510.10">
    <property type="entry name" value="Transferase(Phosphotransferase) domain 1"/>
    <property type="match status" value="1"/>
</dbReference>
<keyword evidence="7" id="KW-0547">Nucleotide-binding</keyword>
<evidence type="ECO:0000313" key="11">
    <source>
        <dbReference type="Proteomes" id="UP000593564"/>
    </source>
</evidence>
<dbReference type="InterPro" id="IPR013210">
    <property type="entry name" value="LRR_N_plant-typ"/>
</dbReference>
<dbReference type="Pfam" id="PF08263">
    <property type="entry name" value="LRRNT_2"/>
    <property type="match status" value="1"/>
</dbReference>